<keyword evidence="2" id="KW-1185">Reference proteome</keyword>
<dbReference type="EMBL" id="BGPR01004879">
    <property type="protein sequence ID" value="GBN04383.1"/>
    <property type="molecule type" value="Genomic_DNA"/>
</dbReference>
<protein>
    <submittedName>
        <fullName evidence="1">Uncharacterized protein</fullName>
    </submittedName>
</protein>
<proteinExistence type="predicted"/>
<dbReference type="AlphaFoldDB" id="A0A4Y2KSB8"/>
<comment type="caution">
    <text evidence="1">The sequence shown here is derived from an EMBL/GenBank/DDBJ whole genome shotgun (WGS) entry which is preliminary data.</text>
</comment>
<evidence type="ECO:0000313" key="2">
    <source>
        <dbReference type="Proteomes" id="UP000499080"/>
    </source>
</evidence>
<name>A0A4Y2KSB8_ARAVE</name>
<reference evidence="1 2" key="1">
    <citation type="journal article" date="2019" name="Sci. Rep.">
        <title>Orb-weaving spider Araneus ventricosus genome elucidates the spidroin gene catalogue.</title>
        <authorList>
            <person name="Kono N."/>
            <person name="Nakamura H."/>
            <person name="Ohtoshi R."/>
            <person name="Moran D.A.P."/>
            <person name="Shinohara A."/>
            <person name="Yoshida Y."/>
            <person name="Fujiwara M."/>
            <person name="Mori M."/>
            <person name="Tomita M."/>
            <person name="Arakawa K."/>
        </authorList>
    </citation>
    <scope>NUCLEOTIDE SEQUENCE [LARGE SCALE GENOMIC DNA]</scope>
</reference>
<accession>A0A4Y2KSB8</accession>
<organism evidence="1 2">
    <name type="scientific">Araneus ventricosus</name>
    <name type="common">Orbweaver spider</name>
    <name type="synonym">Epeira ventricosa</name>
    <dbReference type="NCBI Taxonomy" id="182803"/>
    <lineage>
        <taxon>Eukaryota</taxon>
        <taxon>Metazoa</taxon>
        <taxon>Ecdysozoa</taxon>
        <taxon>Arthropoda</taxon>
        <taxon>Chelicerata</taxon>
        <taxon>Arachnida</taxon>
        <taxon>Araneae</taxon>
        <taxon>Araneomorphae</taxon>
        <taxon>Entelegynae</taxon>
        <taxon>Araneoidea</taxon>
        <taxon>Araneidae</taxon>
        <taxon>Araneus</taxon>
    </lineage>
</organism>
<sequence>MVSSSCMTMPGPVQLSKLKNCSKSLSGRSGTSPYNPDLVPSDYLPFPKLKELLSLTWFFPSTDVETAALNWLSGQGCGFYQAELNNLACIQINT</sequence>
<evidence type="ECO:0000313" key="1">
    <source>
        <dbReference type="EMBL" id="GBN04383.1"/>
    </source>
</evidence>
<gene>
    <name evidence="1" type="ORF">AVEN_100350_1</name>
</gene>
<dbReference type="Proteomes" id="UP000499080">
    <property type="component" value="Unassembled WGS sequence"/>
</dbReference>